<dbReference type="Proteomes" id="UP001055811">
    <property type="component" value="Linkage Group LG07"/>
</dbReference>
<name>A0ACB9AFA3_CICIN</name>
<organism evidence="1 2">
    <name type="scientific">Cichorium intybus</name>
    <name type="common">Chicory</name>
    <dbReference type="NCBI Taxonomy" id="13427"/>
    <lineage>
        <taxon>Eukaryota</taxon>
        <taxon>Viridiplantae</taxon>
        <taxon>Streptophyta</taxon>
        <taxon>Embryophyta</taxon>
        <taxon>Tracheophyta</taxon>
        <taxon>Spermatophyta</taxon>
        <taxon>Magnoliopsida</taxon>
        <taxon>eudicotyledons</taxon>
        <taxon>Gunneridae</taxon>
        <taxon>Pentapetalae</taxon>
        <taxon>asterids</taxon>
        <taxon>campanulids</taxon>
        <taxon>Asterales</taxon>
        <taxon>Asteraceae</taxon>
        <taxon>Cichorioideae</taxon>
        <taxon>Cichorieae</taxon>
        <taxon>Cichoriinae</taxon>
        <taxon>Cichorium</taxon>
    </lineage>
</organism>
<evidence type="ECO:0000313" key="2">
    <source>
        <dbReference type="Proteomes" id="UP001055811"/>
    </source>
</evidence>
<comment type="caution">
    <text evidence="1">The sequence shown here is derived from an EMBL/GenBank/DDBJ whole genome shotgun (WGS) entry which is preliminary data.</text>
</comment>
<evidence type="ECO:0000313" key="1">
    <source>
        <dbReference type="EMBL" id="KAI3708709.1"/>
    </source>
</evidence>
<dbReference type="EMBL" id="CM042015">
    <property type="protein sequence ID" value="KAI3708709.1"/>
    <property type="molecule type" value="Genomic_DNA"/>
</dbReference>
<sequence>MASSSKLRKKSKKLKPHYEMESEDDSIFSNMAMDYEKEKVIAVTFDSIKDSFLIDLCSEKSEFLEHEFENIDDDENLVHLDDDENDVFGSVTVHDPTTEWQVMKPKFVLQKDQEKTNKAEKERPTKKRLSSYEETVLDLRKSGYDEQEIEELMATTDAQEFDELREETLFDAPQIDLTQETMPESLFDVPVTLHEEEGIEETTIDEVNFVPETIVPGFEFQKIPKVRQKSERITLAKLKKKVDGPGLTQDEPMELD</sequence>
<protein>
    <submittedName>
        <fullName evidence="1">Uncharacterized protein</fullName>
    </submittedName>
</protein>
<reference evidence="1 2" key="2">
    <citation type="journal article" date="2022" name="Mol. Ecol. Resour.">
        <title>The genomes of chicory, endive, great burdock and yacon provide insights into Asteraceae paleo-polyploidization history and plant inulin production.</title>
        <authorList>
            <person name="Fan W."/>
            <person name="Wang S."/>
            <person name="Wang H."/>
            <person name="Wang A."/>
            <person name="Jiang F."/>
            <person name="Liu H."/>
            <person name="Zhao H."/>
            <person name="Xu D."/>
            <person name="Zhang Y."/>
        </authorList>
    </citation>
    <scope>NUCLEOTIDE SEQUENCE [LARGE SCALE GENOMIC DNA]</scope>
    <source>
        <strain evidence="2">cv. Punajuju</strain>
        <tissue evidence="1">Leaves</tissue>
    </source>
</reference>
<reference evidence="2" key="1">
    <citation type="journal article" date="2022" name="Mol. Ecol. Resour.">
        <title>The genomes of chicory, endive, great burdock and yacon provide insights into Asteraceae palaeo-polyploidization history and plant inulin production.</title>
        <authorList>
            <person name="Fan W."/>
            <person name="Wang S."/>
            <person name="Wang H."/>
            <person name="Wang A."/>
            <person name="Jiang F."/>
            <person name="Liu H."/>
            <person name="Zhao H."/>
            <person name="Xu D."/>
            <person name="Zhang Y."/>
        </authorList>
    </citation>
    <scope>NUCLEOTIDE SEQUENCE [LARGE SCALE GENOMIC DNA]</scope>
    <source>
        <strain evidence="2">cv. Punajuju</strain>
    </source>
</reference>
<gene>
    <name evidence="1" type="ORF">L2E82_38082</name>
</gene>
<proteinExistence type="predicted"/>
<keyword evidence="2" id="KW-1185">Reference proteome</keyword>
<accession>A0ACB9AFA3</accession>